<evidence type="ECO:0000256" key="1">
    <source>
        <dbReference type="SAM" id="MobiDB-lite"/>
    </source>
</evidence>
<dbReference type="OrthoDB" id="2585251at2759"/>
<dbReference type="AlphaFoldDB" id="A0A8H3TRV1"/>
<feature type="compositionally biased region" description="Polar residues" evidence="1">
    <location>
        <begin position="102"/>
        <end position="118"/>
    </location>
</feature>
<keyword evidence="3" id="KW-1185">Reference proteome</keyword>
<organism evidence="2 3">
    <name type="scientific">Naganishia liquefaciens</name>
    <dbReference type="NCBI Taxonomy" id="104408"/>
    <lineage>
        <taxon>Eukaryota</taxon>
        <taxon>Fungi</taxon>
        <taxon>Dikarya</taxon>
        <taxon>Basidiomycota</taxon>
        <taxon>Agaricomycotina</taxon>
        <taxon>Tremellomycetes</taxon>
        <taxon>Filobasidiales</taxon>
        <taxon>Filobasidiaceae</taxon>
        <taxon>Naganishia</taxon>
    </lineage>
</organism>
<evidence type="ECO:0000313" key="3">
    <source>
        <dbReference type="Proteomes" id="UP000620104"/>
    </source>
</evidence>
<name>A0A8H3TRV1_9TREE</name>
<proteinExistence type="predicted"/>
<sequence length="513" mass="56026">MPASPGVSALARPLMRKLAHQSLKRLQDNAIHAIKQKAASGARSASPYEAAKNAIKEIWKSTFGQAGGHRDPAYAWEYARLPRSQRPFHPAEYLKNHPSSRRYLSTGRSGSSKTSIGNNPLVASRLRPAINSSLRGPAAVSNLGIGSSRNFSSHGAGKVFSEINRNVPVGMRALADKLRDLDDDARKKKQRTGQLRAQMAKGGQVNKALKRHEKAMGIRGSRWHSSAARAVARAQREQLSAEFDEYFPAPLAGKPAAEKPNVTITTATQEDVTTYLLVPLCPSLAHLVSGDPSTSPLDDVPATPGLLRHVLPLHAAFDRHIRLRVTPLLLRLQGHGALDLSPELWLADEYRMRDGRMEVIFAPGEDGESVPDALRIAFVGRTVDQVRAMMGVRSYEEEWAHLYSVPNVGRVANVVKDTSVSAALQMPSLDRSGSATSPNMLFDADYPDHGLWSTSSSDDVESARPELSSLWLGEQTIWDDDSESTSPPWSDSEVELDLLSGSEISDEETMGVW</sequence>
<reference evidence="2" key="1">
    <citation type="submission" date="2020-07" db="EMBL/GenBank/DDBJ databases">
        <title>Draft Genome Sequence of a Deep-Sea Yeast, Naganishia (Cryptococcus) liquefaciens strain N6.</title>
        <authorList>
            <person name="Han Y.W."/>
            <person name="Kajitani R."/>
            <person name="Morimoto H."/>
            <person name="Parhat M."/>
            <person name="Tsubouchi H."/>
            <person name="Bakenova O."/>
            <person name="Ogata M."/>
            <person name="Argunhan B."/>
            <person name="Aoki R."/>
            <person name="Kajiwara S."/>
            <person name="Itoh T."/>
            <person name="Iwasaki H."/>
        </authorList>
    </citation>
    <scope>NUCLEOTIDE SEQUENCE</scope>
    <source>
        <strain evidence="2">N6</strain>
    </source>
</reference>
<feature type="compositionally biased region" description="Acidic residues" evidence="1">
    <location>
        <begin position="504"/>
        <end position="513"/>
    </location>
</feature>
<comment type="caution">
    <text evidence="2">The sequence shown here is derived from an EMBL/GenBank/DDBJ whole genome shotgun (WGS) entry which is preliminary data.</text>
</comment>
<dbReference type="EMBL" id="BLZA01000013">
    <property type="protein sequence ID" value="GHJ85758.1"/>
    <property type="molecule type" value="Genomic_DNA"/>
</dbReference>
<dbReference type="Proteomes" id="UP000620104">
    <property type="component" value="Unassembled WGS sequence"/>
</dbReference>
<accession>A0A8H3TRV1</accession>
<evidence type="ECO:0000313" key="2">
    <source>
        <dbReference type="EMBL" id="GHJ85758.1"/>
    </source>
</evidence>
<feature type="region of interest" description="Disordered" evidence="1">
    <location>
        <begin position="91"/>
        <end position="119"/>
    </location>
</feature>
<protein>
    <submittedName>
        <fullName evidence="2">Uncharacterized protein</fullName>
    </submittedName>
</protein>
<gene>
    <name evidence="2" type="ORF">NliqN6_2160</name>
</gene>
<feature type="region of interest" description="Disordered" evidence="1">
    <location>
        <begin position="478"/>
        <end position="513"/>
    </location>
</feature>